<organism evidence="1 2">
    <name type="scientific">Tulasnella calospora MUT 4182</name>
    <dbReference type="NCBI Taxonomy" id="1051891"/>
    <lineage>
        <taxon>Eukaryota</taxon>
        <taxon>Fungi</taxon>
        <taxon>Dikarya</taxon>
        <taxon>Basidiomycota</taxon>
        <taxon>Agaricomycotina</taxon>
        <taxon>Agaricomycetes</taxon>
        <taxon>Cantharellales</taxon>
        <taxon>Tulasnellaceae</taxon>
        <taxon>Tulasnella</taxon>
    </lineage>
</organism>
<name>A0A0C3Q4G0_9AGAM</name>
<evidence type="ECO:0000313" key="1">
    <source>
        <dbReference type="EMBL" id="KIO18161.1"/>
    </source>
</evidence>
<proteinExistence type="predicted"/>
<dbReference type="HOGENOM" id="CLU_2387787_0_0_1"/>
<gene>
    <name evidence="1" type="ORF">M407DRAFT_162029</name>
</gene>
<dbReference type="Proteomes" id="UP000054248">
    <property type="component" value="Unassembled WGS sequence"/>
</dbReference>
<dbReference type="AlphaFoldDB" id="A0A0C3Q4G0"/>
<sequence>MTSSSYTTTTLFGRRGSCFMPNTSFLLRDGVSPGVRCEGAFKKLDIVGRICLFSHYKSYLVIFACLVFAKIDSLIIDYLGGPCLGWGYRTCNLM</sequence>
<keyword evidence="2" id="KW-1185">Reference proteome</keyword>
<evidence type="ECO:0000313" key="2">
    <source>
        <dbReference type="Proteomes" id="UP000054248"/>
    </source>
</evidence>
<reference evidence="2" key="2">
    <citation type="submission" date="2015-01" db="EMBL/GenBank/DDBJ databases">
        <title>Evolutionary Origins and Diversification of the Mycorrhizal Mutualists.</title>
        <authorList>
            <consortium name="DOE Joint Genome Institute"/>
            <consortium name="Mycorrhizal Genomics Consortium"/>
            <person name="Kohler A."/>
            <person name="Kuo A."/>
            <person name="Nagy L.G."/>
            <person name="Floudas D."/>
            <person name="Copeland A."/>
            <person name="Barry K.W."/>
            <person name="Cichocki N."/>
            <person name="Veneault-Fourrey C."/>
            <person name="LaButti K."/>
            <person name="Lindquist E.A."/>
            <person name="Lipzen A."/>
            <person name="Lundell T."/>
            <person name="Morin E."/>
            <person name="Murat C."/>
            <person name="Riley R."/>
            <person name="Ohm R."/>
            <person name="Sun H."/>
            <person name="Tunlid A."/>
            <person name="Henrissat B."/>
            <person name="Grigoriev I.V."/>
            <person name="Hibbett D.S."/>
            <person name="Martin F."/>
        </authorList>
    </citation>
    <scope>NUCLEOTIDE SEQUENCE [LARGE SCALE GENOMIC DNA]</scope>
    <source>
        <strain evidence="2">MUT 4182</strain>
    </source>
</reference>
<reference evidence="1 2" key="1">
    <citation type="submission" date="2014-04" db="EMBL/GenBank/DDBJ databases">
        <authorList>
            <consortium name="DOE Joint Genome Institute"/>
            <person name="Kuo A."/>
            <person name="Girlanda M."/>
            <person name="Perotto S."/>
            <person name="Kohler A."/>
            <person name="Nagy L.G."/>
            <person name="Floudas D."/>
            <person name="Copeland A."/>
            <person name="Barry K.W."/>
            <person name="Cichocki N."/>
            <person name="Veneault-Fourrey C."/>
            <person name="LaButti K."/>
            <person name="Lindquist E.A."/>
            <person name="Lipzen A."/>
            <person name="Lundell T."/>
            <person name="Morin E."/>
            <person name="Murat C."/>
            <person name="Sun H."/>
            <person name="Tunlid A."/>
            <person name="Henrissat B."/>
            <person name="Grigoriev I.V."/>
            <person name="Hibbett D.S."/>
            <person name="Martin F."/>
            <person name="Nordberg H.P."/>
            <person name="Cantor M.N."/>
            <person name="Hua S.X."/>
        </authorList>
    </citation>
    <scope>NUCLEOTIDE SEQUENCE [LARGE SCALE GENOMIC DNA]</scope>
    <source>
        <strain evidence="1 2">MUT 4182</strain>
    </source>
</reference>
<accession>A0A0C3Q4G0</accession>
<dbReference type="EMBL" id="KN823307">
    <property type="protein sequence ID" value="KIO18161.1"/>
    <property type="molecule type" value="Genomic_DNA"/>
</dbReference>
<protein>
    <submittedName>
        <fullName evidence="1">Uncharacterized protein</fullName>
    </submittedName>
</protein>